<gene>
    <name evidence="1" type="ORF">B0J15DRAFT_538420</name>
</gene>
<accession>A0A9P9GE51</accession>
<evidence type="ECO:0000313" key="1">
    <source>
        <dbReference type="EMBL" id="KAH7237865.1"/>
    </source>
</evidence>
<sequence>MQPTEDVLEAFCISTPPVPINGGRGLWFRAGDTILKPSDDDEEAEWTFLPDKWEPNFEAILKACHAFHADVAKLGLEKPDFLATRRNRWAEADLVTWEEKTLNEVTNVNAEILSIIQPILDQLLQLRKPLPSDLKNELIHGDITGNVLFDDNPDIPLGIIDITFYWRCAAYAEAVVVADGLAWHGRGRELVEMLGTDEVRIQLLVRPL</sequence>
<reference evidence="1" key="1">
    <citation type="journal article" date="2021" name="Nat. Commun.">
        <title>Genetic determinants of endophytism in the Arabidopsis root mycobiome.</title>
        <authorList>
            <person name="Mesny F."/>
            <person name="Miyauchi S."/>
            <person name="Thiergart T."/>
            <person name="Pickel B."/>
            <person name="Atanasova L."/>
            <person name="Karlsson M."/>
            <person name="Huettel B."/>
            <person name="Barry K.W."/>
            <person name="Haridas S."/>
            <person name="Chen C."/>
            <person name="Bauer D."/>
            <person name="Andreopoulos W."/>
            <person name="Pangilinan J."/>
            <person name="LaButti K."/>
            <person name="Riley R."/>
            <person name="Lipzen A."/>
            <person name="Clum A."/>
            <person name="Drula E."/>
            <person name="Henrissat B."/>
            <person name="Kohler A."/>
            <person name="Grigoriev I.V."/>
            <person name="Martin F.M."/>
            <person name="Hacquard S."/>
        </authorList>
    </citation>
    <scope>NUCLEOTIDE SEQUENCE</scope>
    <source>
        <strain evidence="1">FSSC 5 MPI-SDFR-AT-0091</strain>
    </source>
</reference>
<dbReference type="OrthoDB" id="4187105at2759"/>
<keyword evidence="2" id="KW-1185">Reference proteome</keyword>
<proteinExistence type="predicted"/>
<organism evidence="1 2">
    <name type="scientific">Fusarium solani</name>
    <name type="common">Filamentous fungus</name>
    <dbReference type="NCBI Taxonomy" id="169388"/>
    <lineage>
        <taxon>Eukaryota</taxon>
        <taxon>Fungi</taxon>
        <taxon>Dikarya</taxon>
        <taxon>Ascomycota</taxon>
        <taxon>Pezizomycotina</taxon>
        <taxon>Sordariomycetes</taxon>
        <taxon>Hypocreomycetidae</taxon>
        <taxon>Hypocreales</taxon>
        <taxon>Nectriaceae</taxon>
        <taxon>Fusarium</taxon>
        <taxon>Fusarium solani species complex</taxon>
    </lineage>
</organism>
<dbReference type="AlphaFoldDB" id="A0A9P9GE51"/>
<protein>
    <submittedName>
        <fullName evidence="1">Phosphotransferase family protein</fullName>
    </submittedName>
</protein>
<dbReference type="Gene3D" id="3.90.1200.10">
    <property type="match status" value="1"/>
</dbReference>
<comment type="caution">
    <text evidence="1">The sequence shown here is derived from an EMBL/GenBank/DDBJ whole genome shotgun (WGS) entry which is preliminary data.</text>
</comment>
<name>A0A9P9GE51_FUSSL</name>
<dbReference type="InterPro" id="IPR011009">
    <property type="entry name" value="Kinase-like_dom_sf"/>
</dbReference>
<dbReference type="SUPFAM" id="SSF56112">
    <property type="entry name" value="Protein kinase-like (PK-like)"/>
    <property type="match status" value="1"/>
</dbReference>
<dbReference type="EMBL" id="JAGTJS010000022">
    <property type="protein sequence ID" value="KAH7237865.1"/>
    <property type="molecule type" value="Genomic_DNA"/>
</dbReference>
<evidence type="ECO:0000313" key="2">
    <source>
        <dbReference type="Proteomes" id="UP000736672"/>
    </source>
</evidence>
<dbReference type="Proteomes" id="UP000736672">
    <property type="component" value="Unassembled WGS sequence"/>
</dbReference>